<feature type="compositionally biased region" description="Basic residues" evidence="1">
    <location>
        <begin position="1"/>
        <end position="11"/>
    </location>
</feature>
<dbReference type="GO" id="GO:0030036">
    <property type="term" value="P:actin cytoskeleton organization"/>
    <property type="evidence" value="ECO:0007669"/>
    <property type="project" value="InterPro"/>
</dbReference>
<dbReference type="InParanoid" id="A0A1V9XGY5"/>
<evidence type="ECO:0000259" key="2">
    <source>
        <dbReference type="SMART" id="SM01140"/>
    </source>
</evidence>
<reference evidence="3 4" key="1">
    <citation type="journal article" date="2017" name="Gigascience">
        <title>Draft genome of the honey bee ectoparasitic mite, Tropilaelaps mercedesae, is shaped by the parasitic life history.</title>
        <authorList>
            <person name="Dong X."/>
            <person name="Armstrong S.D."/>
            <person name="Xia D."/>
            <person name="Makepeace B.L."/>
            <person name="Darby A.C."/>
            <person name="Kadowaki T."/>
        </authorList>
    </citation>
    <scope>NUCLEOTIDE SEQUENCE [LARGE SCALE GENOMIC DNA]</scope>
    <source>
        <strain evidence="3">Wuxi-XJTLU</strain>
    </source>
</reference>
<dbReference type="GO" id="GO:0031267">
    <property type="term" value="F:small GTPase binding"/>
    <property type="evidence" value="ECO:0007669"/>
    <property type="project" value="InterPro"/>
</dbReference>
<evidence type="ECO:0000313" key="3">
    <source>
        <dbReference type="EMBL" id="OQR72794.1"/>
    </source>
</evidence>
<dbReference type="SMART" id="SM01140">
    <property type="entry name" value="Drf_GBD"/>
    <property type="match status" value="1"/>
</dbReference>
<feature type="region of interest" description="Disordered" evidence="1">
    <location>
        <begin position="1"/>
        <end position="65"/>
    </location>
</feature>
<dbReference type="InterPro" id="IPR010473">
    <property type="entry name" value="GTPase-bd"/>
</dbReference>
<dbReference type="PANTHER" id="PTHR46345:SF8">
    <property type="entry name" value="FORMIN 3, ISOFORM B"/>
    <property type="match status" value="1"/>
</dbReference>
<dbReference type="EMBL" id="MNPL01011058">
    <property type="protein sequence ID" value="OQR72794.1"/>
    <property type="molecule type" value="Genomic_DNA"/>
</dbReference>
<dbReference type="SUPFAM" id="SSF48371">
    <property type="entry name" value="ARM repeat"/>
    <property type="match status" value="1"/>
</dbReference>
<dbReference type="Gene3D" id="1.25.10.10">
    <property type="entry name" value="Leucine-rich Repeat Variant"/>
    <property type="match status" value="1"/>
</dbReference>
<evidence type="ECO:0000313" key="4">
    <source>
        <dbReference type="Proteomes" id="UP000192247"/>
    </source>
</evidence>
<organism evidence="3 4">
    <name type="scientific">Tropilaelaps mercedesae</name>
    <dbReference type="NCBI Taxonomy" id="418985"/>
    <lineage>
        <taxon>Eukaryota</taxon>
        <taxon>Metazoa</taxon>
        <taxon>Ecdysozoa</taxon>
        <taxon>Arthropoda</taxon>
        <taxon>Chelicerata</taxon>
        <taxon>Arachnida</taxon>
        <taxon>Acari</taxon>
        <taxon>Parasitiformes</taxon>
        <taxon>Mesostigmata</taxon>
        <taxon>Gamasina</taxon>
        <taxon>Dermanyssoidea</taxon>
        <taxon>Laelapidae</taxon>
        <taxon>Tropilaelaps</taxon>
    </lineage>
</organism>
<sequence>MKNFFKKKRLKGDREERPGPRMEASPGSSVSNLVARTPSNSPDPPAVSEKPKAGTSYRPSAGGRSSARWVTLRSFTKTQHQKNNQNINRTIARHNDVVDYSNEAHCNEWTPEICIQLLRTPTVENFAGLKKLLSRCDASWMREFLSRRGLEALFRSLQRLARQAPASLETALALIHCVECLRAVMNCKTGLDYIVKNEMYTRELVQGIH</sequence>
<gene>
    <name evidence="3" type="ORF">BIW11_10158</name>
</gene>
<evidence type="ECO:0000256" key="1">
    <source>
        <dbReference type="SAM" id="MobiDB-lite"/>
    </source>
</evidence>
<proteinExistence type="predicted"/>
<name>A0A1V9XGY5_9ACAR</name>
<dbReference type="InterPro" id="IPR016024">
    <property type="entry name" value="ARM-type_fold"/>
</dbReference>
<comment type="caution">
    <text evidence="3">The sequence shown here is derived from an EMBL/GenBank/DDBJ whole genome shotgun (WGS) entry which is preliminary data.</text>
</comment>
<accession>A0A1V9XGY5</accession>
<dbReference type="Pfam" id="PF06371">
    <property type="entry name" value="Drf_GBD"/>
    <property type="match status" value="1"/>
</dbReference>
<protein>
    <submittedName>
        <fullName evidence="3">Inverted formin-2-like</fullName>
    </submittedName>
</protein>
<dbReference type="PANTHER" id="PTHR46345">
    <property type="entry name" value="INVERTED FORMIN-2"/>
    <property type="match status" value="1"/>
</dbReference>
<dbReference type="AlphaFoldDB" id="A0A1V9XGY5"/>
<dbReference type="Proteomes" id="UP000192247">
    <property type="component" value="Unassembled WGS sequence"/>
</dbReference>
<dbReference type="InterPro" id="IPR011989">
    <property type="entry name" value="ARM-like"/>
</dbReference>
<dbReference type="GO" id="GO:0003779">
    <property type="term" value="F:actin binding"/>
    <property type="evidence" value="ECO:0007669"/>
    <property type="project" value="InterPro"/>
</dbReference>
<feature type="domain" description="Formin GTPase-binding" evidence="2">
    <location>
        <begin position="48"/>
        <end position="209"/>
    </location>
</feature>
<feature type="compositionally biased region" description="Polar residues" evidence="1">
    <location>
        <begin position="26"/>
        <end position="40"/>
    </location>
</feature>
<dbReference type="OrthoDB" id="26518at2759"/>
<keyword evidence="4" id="KW-1185">Reference proteome</keyword>